<dbReference type="GO" id="GO:0050660">
    <property type="term" value="F:flavin adenine dinucleotide binding"/>
    <property type="evidence" value="ECO:0007669"/>
    <property type="project" value="InterPro"/>
</dbReference>
<proteinExistence type="inferred from homology"/>
<dbReference type="PROSITE" id="PS00624">
    <property type="entry name" value="GMC_OXRED_2"/>
    <property type="match status" value="1"/>
</dbReference>
<keyword evidence="4" id="KW-0285">Flavoprotein</keyword>
<evidence type="ECO:0000256" key="4">
    <source>
        <dbReference type="RuleBase" id="RU003968"/>
    </source>
</evidence>
<evidence type="ECO:0000256" key="2">
    <source>
        <dbReference type="PIRSR" id="PIRSR000137-1"/>
    </source>
</evidence>
<comment type="cofactor">
    <cofactor evidence="3">
        <name>FAD</name>
        <dbReference type="ChEBI" id="CHEBI:57692"/>
    </cofactor>
</comment>
<evidence type="ECO:0000256" key="3">
    <source>
        <dbReference type="PIRSR" id="PIRSR000137-2"/>
    </source>
</evidence>
<dbReference type="InterPro" id="IPR036188">
    <property type="entry name" value="FAD/NAD-bd_sf"/>
</dbReference>
<evidence type="ECO:0000259" key="5">
    <source>
        <dbReference type="PROSITE" id="PS00623"/>
    </source>
</evidence>
<dbReference type="Pfam" id="PF00732">
    <property type="entry name" value="GMC_oxred_N"/>
    <property type="match status" value="1"/>
</dbReference>
<sequence length="558" mass="60399">MDISQVSNVFWDYIFVGGGLAASVVSHRLSQFNSSLKILLVEAGPNANDRADIVWPNSTNLIGGDFDWKDRSVEQSHVDGRIIDLPSGKALGGGTVINTAGWLRGDKTDYDLWGSVTDDPRWSYDGLLPYMRKSEKLFNDTLHPDQHGHDGPMVIQTSLSTNRTFPLREYALQSWAELGINPLPDFDSNWIHRLGVGDLQENRNQGKRQIASVVYPLDGVTVLTDTLVGKVLIEKKAEHEDSVAVGIRLASGTEIRGKEIILAAGAIRTPQVLMLSGVGPADELKKFGIPVLVENPDVGQHLADHALFFHAWKVKDPAAGWTYGSPNPIFQEPQYGWGQPFDLIVCSDVDKKGLAAAIAEDEGATPDPSTHPLLAKERVFFEHLFMYTGATDGSLVTIGAITMLPTARGSVTLASADIKDQPLIDPNYLGTAVDRYVIREAIKAEVKFAGSDATVVGREILDGEVGAPGFDGVLTTESTDEYIDARIRAGLGTSEHPMGTTAMGKVVDNDLKVKGVKNLRVVDAGVFPVVITGHLQVAVYALAEQAAEIIYAEHSKTT</sequence>
<comment type="caution">
    <text evidence="7">The sequence shown here is derived from an EMBL/GenBank/DDBJ whole genome shotgun (WGS) entry which is preliminary data.</text>
</comment>
<dbReference type="InterPro" id="IPR000172">
    <property type="entry name" value="GMC_OxRdtase_N"/>
</dbReference>
<dbReference type="AlphaFoldDB" id="A0AAX6MEL7"/>
<evidence type="ECO:0000256" key="1">
    <source>
        <dbReference type="ARBA" id="ARBA00010790"/>
    </source>
</evidence>
<dbReference type="Gene3D" id="3.30.560.10">
    <property type="entry name" value="Glucose Oxidase, domain 3"/>
    <property type="match status" value="1"/>
</dbReference>
<feature type="active site" description="Proton acceptor" evidence="2">
    <location>
        <position position="534"/>
    </location>
</feature>
<dbReference type="SUPFAM" id="SSF51905">
    <property type="entry name" value="FAD/NAD(P)-binding domain"/>
    <property type="match status" value="1"/>
</dbReference>
<dbReference type="EMBL" id="JBANMG010000007">
    <property type="protein sequence ID" value="KAK6951138.1"/>
    <property type="molecule type" value="Genomic_DNA"/>
</dbReference>
<dbReference type="PANTHER" id="PTHR11552">
    <property type="entry name" value="GLUCOSE-METHANOL-CHOLINE GMC OXIDOREDUCTASE"/>
    <property type="match status" value="1"/>
</dbReference>
<dbReference type="InterPro" id="IPR012132">
    <property type="entry name" value="GMC_OxRdtase"/>
</dbReference>
<comment type="similarity">
    <text evidence="1 4">Belongs to the GMC oxidoreductase family.</text>
</comment>
<dbReference type="InterPro" id="IPR007867">
    <property type="entry name" value="GMC_OxRtase_C"/>
</dbReference>
<gene>
    <name evidence="7" type="ORF">Daesc_007668</name>
</gene>
<keyword evidence="8" id="KW-1185">Reference proteome</keyword>
<feature type="domain" description="Glucose-methanol-choline oxidoreductase N-terminal" evidence="6">
    <location>
        <begin position="265"/>
        <end position="279"/>
    </location>
</feature>
<dbReference type="Gene3D" id="3.50.50.60">
    <property type="entry name" value="FAD/NAD(P)-binding domain"/>
    <property type="match status" value="1"/>
</dbReference>
<dbReference type="SUPFAM" id="SSF54373">
    <property type="entry name" value="FAD-linked reductases, C-terminal domain"/>
    <property type="match status" value="1"/>
</dbReference>
<accession>A0AAX6MEL7</accession>
<dbReference type="GO" id="GO:0016614">
    <property type="term" value="F:oxidoreductase activity, acting on CH-OH group of donors"/>
    <property type="evidence" value="ECO:0007669"/>
    <property type="project" value="InterPro"/>
</dbReference>
<reference evidence="7 8" key="1">
    <citation type="journal article" date="2024" name="Front Chem Biol">
        <title>Unveiling the potential of Daldinia eschscholtzii MFLUCC 19-0629 through bioactivity and bioinformatics studies for enhanced sustainable agriculture production.</title>
        <authorList>
            <person name="Brooks S."/>
            <person name="Weaver J.A."/>
            <person name="Klomchit A."/>
            <person name="Alharthi S.A."/>
            <person name="Onlamun T."/>
            <person name="Nurani R."/>
            <person name="Vong T.K."/>
            <person name="Alberti F."/>
            <person name="Greco C."/>
        </authorList>
    </citation>
    <scope>NUCLEOTIDE SEQUENCE [LARGE SCALE GENOMIC DNA]</scope>
    <source>
        <strain evidence="7">MFLUCC 19-0629</strain>
    </source>
</reference>
<evidence type="ECO:0000313" key="8">
    <source>
        <dbReference type="Proteomes" id="UP001369815"/>
    </source>
</evidence>
<feature type="domain" description="Glucose-methanol-choline oxidoreductase N-terminal" evidence="5">
    <location>
        <begin position="88"/>
        <end position="111"/>
    </location>
</feature>
<keyword evidence="3 4" id="KW-0274">FAD</keyword>
<dbReference type="Proteomes" id="UP001369815">
    <property type="component" value="Unassembled WGS sequence"/>
</dbReference>
<dbReference type="PIRSF" id="PIRSF000137">
    <property type="entry name" value="Alcohol_oxidase"/>
    <property type="match status" value="1"/>
</dbReference>
<evidence type="ECO:0000313" key="7">
    <source>
        <dbReference type="EMBL" id="KAK6951138.1"/>
    </source>
</evidence>
<feature type="active site" description="Proton donor" evidence="2">
    <location>
        <position position="496"/>
    </location>
</feature>
<dbReference type="PROSITE" id="PS00623">
    <property type="entry name" value="GMC_OXRED_1"/>
    <property type="match status" value="1"/>
</dbReference>
<dbReference type="Pfam" id="PF05199">
    <property type="entry name" value="GMC_oxred_C"/>
    <property type="match status" value="1"/>
</dbReference>
<organism evidence="7 8">
    <name type="scientific">Daldinia eschscholtzii</name>
    <dbReference type="NCBI Taxonomy" id="292717"/>
    <lineage>
        <taxon>Eukaryota</taxon>
        <taxon>Fungi</taxon>
        <taxon>Dikarya</taxon>
        <taxon>Ascomycota</taxon>
        <taxon>Pezizomycotina</taxon>
        <taxon>Sordariomycetes</taxon>
        <taxon>Xylariomycetidae</taxon>
        <taxon>Xylariales</taxon>
        <taxon>Hypoxylaceae</taxon>
        <taxon>Daldinia</taxon>
    </lineage>
</organism>
<dbReference type="PANTHER" id="PTHR11552:SF123">
    <property type="entry name" value="GMC OXIDOREDUCTASE (AFU_ORTHOLOGUE AFUA_2G01770)-RELATED"/>
    <property type="match status" value="1"/>
</dbReference>
<feature type="binding site" evidence="3">
    <location>
        <position position="228"/>
    </location>
    <ligand>
        <name>FAD</name>
        <dbReference type="ChEBI" id="CHEBI:57692"/>
    </ligand>
</feature>
<evidence type="ECO:0000259" key="6">
    <source>
        <dbReference type="PROSITE" id="PS00624"/>
    </source>
</evidence>
<protein>
    <recommendedName>
        <fullName evidence="5 6">Glucose-methanol-choline oxidoreductase N-terminal domain-containing protein</fullName>
    </recommendedName>
</protein>
<name>A0AAX6MEL7_9PEZI</name>